<evidence type="ECO:0000256" key="1">
    <source>
        <dbReference type="SAM" id="SignalP"/>
    </source>
</evidence>
<gene>
    <name evidence="2" type="ORF">BXP70_29330</name>
</gene>
<name>A0A243W714_9BACT</name>
<evidence type="ECO:0000313" key="3">
    <source>
        <dbReference type="Proteomes" id="UP000194873"/>
    </source>
</evidence>
<keyword evidence="1" id="KW-0732">Signal</keyword>
<keyword evidence="3" id="KW-1185">Reference proteome</keyword>
<accession>A0A243W714</accession>
<proteinExistence type="predicted"/>
<feature type="signal peptide" evidence="1">
    <location>
        <begin position="1"/>
        <end position="19"/>
    </location>
</feature>
<dbReference type="AlphaFoldDB" id="A0A243W714"/>
<feature type="non-terminal residue" evidence="2">
    <location>
        <position position="109"/>
    </location>
</feature>
<organism evidence="2 3">
    <name type="scientific">Hymenobacter crusticola</name>
    <dbReference type="NCBI Taxonomy" id="1770526"/>
    <lineage>
        <taxon>Bacteria</taxon>
        <taxon>Pseudomonadati</taxon>
        <taxon>Bacteroidota</taxon>
        <taxon>Cytophagia</taxon>
        <taxon>Cytophagales</taxon>
        <taxon>Hymenobacteraceae</taxon>
        <taxon>Hymenobacter</taxon>
    </lineage>
</organism>
<comment type="caution">
    <text evidence="2">The sequence shown here is derived from an EMBL/GenBank/DDBJ whole genome shotgun (WGS) entry which is preliminary data.</text>
</comment>
<dbReference type="EMBL" id="MTSE01000146">
    <property type="protein sequence ID" value="OUJ64445.1"/>
    <property type="molecule type" value="Genomic_DNA"/>
</dbReference>
<sequence>MFVVLLLALGLGSSCWAQAPAPKIQVLAIGFDHLSQLYTKQAAQSDVFTPKKQAELAQLRTRLAKFKPDLILVEAEPQEQPHLDSLYAPYQQGTLPLTAVPYGRSEIYQ</sequence>
<dbReference type="Proteomes" id="UP000194873">
    <property type="component" value="Unassembled WGS sequence"/>
</dbReference>
<reference evidence="2 3" key="1">
    <citation type="submission" date="2017-01" db="EMBL/GenBank/DDBJ databases">
        <title>A new Hymenobacter.</title>
        <authorList>
            <person name="Liang Y."/>
            <person name="Feng F."/>
        </authorList>
    </citation>
    <scope>NUCLEOTIDE SEQUENCE [LARGE SCALE GENOMIC DNA]</scope>
    <source>
        <strain evidence="2">MIMBbqt21</strain>
    </source>
</reference>
<protein>
    <submittedName>
        <fullName evidence="2">Uncharacterized protein</fullName>
    </submittedName>
</protein>
<evidence type="ECO:0000313" key="2">
    <source>
        <dbReference type="EMBL" id="OUJ64445.1"/>
    </source>
</evidence>
<feature type="chain" id="PRO_5012512442" evidence="1">
    <location>
        <begin position="20"/>
        <end position="109"/>
    </location>
</feature>